<keyword evidence="2" id="KW-1185">Reference proteome</keyword>
<proteinExistence type="predicted"/>
<protein>
    <submittedName>
        <fullName evidence="1">Uncharacterized protein</fullName>
    </submittedName>
</protein>
<reference evidence="1 2" key="1">
    <citation type="submission" date="2016-10" db="EMBL/GenBank/DDBJ databases">
        <authorList>
            <person name="de Groot N.N."/>
        </authorList>
    </citation>
    <scope>NUCLEOTIDE SEQUENCE [LARGE SCALE GENOMIC DNA]</scope>
    <source>
        <strain evidence="1 2">DSM 797</strain>
    </source>
</reference>
<gene>
    <name evidence="1" type="ORF">SAMN04515677_104381</name>
</gene>
<dbReference type="RefSeq" id="WP_092725804.1">
    <property type="nucleotide sequence ID" value="NZ_FNGW01000004.1"/>
</dbReference>
<organism evidence="1 2">
    <name type="scientific">Romboutsia lituseburensis DSM 797</name>
    <dbReference type="NCBI Taxonomy" id="1121325"/>
    <lineage>
        <taxon>Bacteria</taxon>
        <taxon>Bacillati</taxon>
        <taxon>Bacillota</taxon>
        <taxon>Clostridia</taxon>
        <taxon>Peptostreptococcales</taxon>
        <taxon>Peptostreptococcaceae</taxon>
        <taxon>Romboutsia</taxon>
    </lineage>
</organism>
<evidence type="ECO:0000313" key="1">
    <source>
        <dbReference type="EMBL" id="SDL98631.1"/>
    </source>
</evidence>
<evidence type="ECO:0000313" key="2">
    <source>
        <dbReference type="Proteomes" id="UP000199068"/>
    </source>
</evidence>
<name>A0A1G9PJH3_9FIRM</name>
<dbReference type="AlphaFoldDB" id="A0A1G9PJH3"/>
<dbReference type="EMBL" id="FNGW01000004">
    <property type="protein sequence ID" value="SDL98631.1"/>
    <property type="molecule type" value="Genomic_DNA"/>
</dbReference>
<dbReference type="Proteomes" id="UP000199068">
    <property type="component" value="Unassembled WGS sequence"/>
</dbReference>
<sequence>MLENYTLMYKNIEVGNISYNQDKDQFSFKLNEEIKDTKYLPPILYDYTNLSLDYKPTHENILWWIEDRIMPPERDAIDHILDKMGLSIYNPWTILKENKGMTLEDYWWIRKDNEKYEQCHIRYLLENKIRTDFGRPV</sequence>
<accession>A0A1G9PJH3</accession>
<dbReference type="STRING" id="1121325.SAMN04515677_104381"/>